<evidence type="ECO:0000256" key="1">
    <source>
        <dbReference type="ARBA" id="ARBA00009437"/>
    </source>
</evidence>
<dbReference type="GO" id="GO:0003700">
    <property type="term" value="F:DNA-binding transcription factor activity"/>
    <property type="evidence" value="ECO:0007669"/>
    <property type="project" value="InterPro"/>
</dbReference>
<keyword evidence="8" id="KW-1185">Reference proteome</keyword>
<reference evidence="7" key="2">
    <citation type="submission" date="2017-06" db="EMBL/GenBank/DDBJ databases">
        <authorList>
            <person name="Kim H.J."/>
            <person name="Triplett B.A."/>
        </authorList>
    </citation>
    <scope>NUCLEOTIDE SEQUENCE [LARGE SCALE GENOMIC DNA]</scope>
    <source>
        <strain evidence="7">Kingella_eburonensis</strain>
    </source>
</reference>
<evidence type="ECO:0000259" key="5">
    <source>
        <dbReference type="PROSITE" id="PS50931"/>
    </source>
</evidence>
<name>A0A238HHA5_9NEIS</name>
<gene>
    <name evidence="6" type="primary">cysB</name>
    <name evidence="7" type="ORF">KEBURONENSIS_00268</name>
    <name evidence="6" type="ORF">KEBURONENSIS_00437</name>
</gene>
<dbReference type="PROSITE" id="PS50931">
    <property type="entry name" value="HTH_LYSR"/>
    <property type="match status" value="1"/>
</dbReference>
<feature type="domain" description="HTH lysR-type" evidence="5">
    <location>
        <begin position="1"/>
        <end position="59"/>
    </location>
</feature>
<dbReference type="GeneID" id="83626091"/>
<dbReference type="InterPro" id="IPR036390">
    <property type="entry name" value="WH_DNA-bd_sf"/>
</dbReference>
<evidence type="ECO:0000313" key="8">
    <source>
        <dbReference type="Proteomes" id="UP000215450"/>
    </source>
</evidence>
<dbReference type="STRING" id="1522312.GCA_900177895_02006"/>
<protein>
    <submittedName>
        <fullName evidence="6">HTH-type transcriptional regulator CysB</fullName>
    </submittedName>
</protein>
<evidence type="ECO:0000313" key="6">
    <source>
        <dbReference type="EMBL" id="SMQ13210.1"/>
    </source>
</evidence>
<dbReference type="PANTHER" id="PTHR30126:SF6">
    <property type="entry name" value="HTH-TYPE TRANSCRIPTIONAL REGULATOR CYSB-RELATED"/>
    <property type="match status" value="1"/>
</dbReference>
<dbReference type="Gene3D" id="3.40.190.10">
    <property type="entry name" value="Periplasmic binding protein-like II"/>
    <property type="match status" value="2"/>
</dbReference>
<dbReference type="Gene3D" id="1.10.10.10">
    <property type="entry name" value="Winged helix-like DNA-binding domain superfamily/Winged helix DNA-binding domain"/>
    <property type="match status" value="1"/>
</dbReference>
<dbReference type="GO" id="GO:0000976">
    <property type="term" value="F:transcription cis-regulatory region binding"/>
    <property type="evidence" value="ECO:0007669"/>
    <property type="project" value="TreeGrafter"/>
</dbReference>
<keyword evidence="3" id="KW-0238">DNA-binding</keyword>
<organism evidence="6">
    <name type="scientific">Kingella negevensis</name>
    <dbReference type="NCBI Taxonomy" id="1522312"/>
    <lineage>
        <taxon>Bacteria</taxon>
        <taxon>Pseudomonadati</taxon>
        <taxon>Pseudomonadota</taxon>
        <taxon>Betaproteobacteria</taxon>
        <taxon>Neisseriales</taxon>
        <taxon>Neisseriaceae</taxon>
        <taxon>Kingella</taxon>
    </lineage>
</organism>
<keyword evidence="2" id="KW-0805">Transcription regulation</keyword>
<dbReference type="PRINTS" id="PR00039">
    <property type="entry name" value="HTHLYSR"/>
</dbReference>
<proteinExistence type="inferred from homology"/>
<dbReference type="InterPro" id="IPR036388">
    <property type="entry name" value="WH-like_DNA-bd_sf"/>
</dbReference>
<dbReference type="InterPro" id="IPR000847">
    <property type="entry name" value="LysR_HTH_N"/>
</dbReference>
<dbReference type="SUPFAM" id="SSF53850">
    <property type="entry name" value="Periplasmic binding protein-like II"/>
    <property type="match status" value="1"/>
</dbReference>
<sequence length="314" mass="35147">MKLQQLRYAVEVFRRNLNVSEAADALFTSQPGVSKQIRLLEDELGAQIFIRSGKRIVAVTKAGQAILETAELILRHVQNIKKISAKFSDTQSGMLTIAATHSVLRFRLPETVAAFAKAFPDVQITLKQGSPDEIAEMVLTGEVDLAIGQDVPETTAELSRLSCGAWNYILLMPRTHPLAQKNVFTLNDLADLPLLTYSFAFDDGAVATRAFNRARLAWHTVFLSNDSEVLKQYIRLGLGVGLLDSATYQQDADSDLVAINVQYLFEPCEYKILLRNDTLICSYTYDFIQHVEPNLNRERVNKLMYSPAVEDFSI</sequence>
<evidence type="ECO:0000256" key="3">
    <source>
        <dbReference type="ARBA" id="ARBA00023125"/>
    </source>
</evidence>
<dbReference type="PANTHER" id="PTHR30126">
    <property type="entry name" value="HTH-TYPE TRANSCRIPTIONAL REGULATOR"/>
    <property type="match status" value="1"/>
</dbReference>
<reference evidence="8" key="3">
    <citation type="submission" date="2017-06" db="EMBL/GenBank/DDBJ databases">
        <authorList>
            <person name="Laurent S."/>
        </authorList>
    </citation>
    <scope>NUCLEOTIDE SEQUENCE [LARGE SCALE GENOMIC DNA]</scope>
</reference>
<dbReference type="InterPro" id="IPR005119">
    <property type="entry name" value="LysR_subst-bd"/>
</dbReference>
<dbReference type="RefSeq" id="WP_032136865.1">
    <property type="nucleotide sequence ID" value="NZ_CCNJ01000033.1"/>
</dbReference>
<dbReference type="EMBL" id="FXUV01000052">
    <property type="protein sequence ID" value="SMQ13210.1"/>
    <property type="molecule type" value="Genomic_DNA"/>
</dbReference>
<dbReference type="SUPFAM" id="SSF46785">
    <property type="entry name" value="Winged helix' DNA-binding domain"/>
    <property type="match status" value="1"/>
</dbReference>
<dbReference type="AlphaFoldDB" id="A0A238HHA5"/>
<accession>A0A238HHA5</accession>
<evidence type="ECO:0000256" key="2">
    <source>
        <dbReference type="ARBA" id="ARBA00023015"/>
    </source>
</evidence>
<reference evidence="6" key="1">
    <citation type="submission" date="2017-05" db="EMBL/GenBank/DDBJ databases">
        <authorList>
            <person name="Song R."/>
            <person name="Chenine A.L."/>
            <person name="Ruprecht R.M."/>
        </authorList>
    </citation>
    <scope>NUCLEOTIDE SEQUENCE</scope>
    <source>
        <strain evidence="6">Kingella_eburonensis</strain>
    </source>
</reference>
<evidence type="ECO:0000256" key="4">
    <source>
        <dbReference type="ARBA" id="ARBA00023163"/>
    </source>
</evidence>
<dbReference type="OrthoDB" id="5297026at2"/>
<dbReference type="EMBL" id="FXUV02000032">
    <property type="protein sequence ID" value="SNB73387.1"/>
    <property type="molecule type" value="Genomic_DNA"/>
</dbReference>
<dbReference type="Pfam" id="PF03466">
    <property type="entry name" value="LysR_substrate"/>
    <property type="match status" value="1"/>
</dbReference>
<comment type="similarity">
    <text evidence="1">Belongs to the LysR transcriptional regulatory family.</text>
</comment>
<dbReference type="GO" id="GO:0019344">
    <property type="term" value="P:cysteine biosynthetic process"/>
    <property type="evidence" value="ECO:0007669"/>
    <property type="project" value="TreeGrafter"/>
</dbReference>
<evidence type="ECO:0000313" key="7">
    <source>
        <dbReference type="EMBL" id="SNB73387.1"/>
    </source>
</evidence>
<dbReference type="Proteomes" id="UP000215450">
    <property type="component" value="Unassembled WGS sequence"/>
</dbReference>
<dbReference type="Pfam" id="PF00126">
    <property type="entry name" value="HTH_1"/>
    <property type="match status" value="1"/>
</dbReference>
<keyword evidence="4" id="KW-0804">Transcription</keyword>